<gene>
    <name evidence="7" type="ORF">A5893_13510</name>
</gene>
<feature type="transmembrane region" description="Helical" evidence="6">
    <location>
        <begin position="338"/>
        <end position="358"/>
    </location>
</feature>
<feature type="transmembrane region" description="Helical" evidence="6">
    <location>
        <begin position="223"/>
        <end position="243"/>
    </location>
</feature>
<dbReference type="GO" id="GO:0005886">
    <property type="term" value="C:plasma membrane"/>
    <property type="evidence" value="ECO:0007669"/>
    <property type="project" value="UniProtKB-SubCell"/>
</dbReference>
<feature type="transmembrane region" description="Helical" evidence="6">
    <location>
        <begin position="370"/>
        <end position="390"/>
    </location>
</feature>
<evidence type="ECO:0000256" key="5">
    <source>
        <dbReference type="ARBA" id="ARBA00023136"/>
    </source>
</evidence>
<dbReference type="InterPro" id="IPR002797">
    <property type="entry name" value="Polysacc_synth"/>
</dbReference>
<dbReference type="Proteomes" id="UP000078459">
    <property type="component" value="Unassembled WGS sequence"/>
</dbReference>
<reference evidence="7 8" key="1">
    <citation type="submission" date="2016-04" db="EMBL/GenBank/DDBJ databases">
        <authorList>
            <person name="Evans L.H."/>
            <person name="Alamgir A."/>
            <person name="Owens N."/>
            <person name="Weber N.D."/>
            <person name="Virtaneva K."/>
            <person name="Barbian K."/>
            <person name="Babar A."/>
            <person name="Rosenke K."/>
        </authorList>
    </citation>
    <scope>NUCLEOTIDE SEQUENCE [LARGE SCALE GENOMIC DNA]</scope>
    <source>
        <strain evidence="7 8">CCM 8644</strain>
    </source>
</reference>
<evidence type="ECO:0000313" key="8">
    <source>
        <dbReference type="Proteomes" id="UP000078459"/>
    </source>
</evidence>
<dbReference type="Pfam" id="PF01943">
    <property type="entry name" value="Polysacc_synt"/>
    <property type="match status" value="1"/>
</dbReference>
<evidence type="ECO:0000256" key="2">
    <source>
        <dbReference type="ARBA" id="ARBA00022475"/>
    </source>
</evidence>
<proteinExistence type="predicted"/>
<feature type="transmembrane region" description="Helical" evidence="6">
    <location>
        <begin position="39"/>
        <end position="60"/>
    </location>
</feature>
<reference evidence="7 8" key="2">
    <citation type="submission" date="2016-06" db="EMBL/GenBank/DDBJ databases">
        <title>Pedobacter psychrophilus sp. nov., isolated from Antarctic fragmentary rock.</title>
        <authorList>
            <person name="Svec P."/>
        </authorList>
    </citation>
    <scope>NUCLEOTIDE SEQUENCE [LARGE SCALE GENOMIC DNA]</scope>
    <source>
        <strain evidence="7 8">CCM 8644</strain>
    </source>
</reference>
<evidence type="ECO:0000256" key="1">
    <source>
        <dbReference type="ARBA" id="ARBA00004651"/>
    </source>
</evidence>
<feature type="transmembrane region" description="Helical" evidence="6">
    <location>
        <begin position="396"/>
        <end position="418"/>
    </location>
</feature>
<dbReference type="RefSeq" id="WP_068823212.1">
    <property type="nucleotide sequence ID" value="NZ_LWHJ01000030.1"/>
</dbReference>
<feature type="transmembrane region" description="Helical" evidence="6">
    <location>
        <begin position="255"/>
        <end position="274"/>
    </location>
</feature>
<keyword evidence="3 6" id="KW-0812">Transmembrane</keyword>
<keyword evidence="4 6" id="KW-1133">Transmembrane helix</keyword>
<feature type="transmembrane region" description="Helical" evidence="6">
    <location>
        <begin position="457"/>
        <end position="475"/>
    </location>
</feature>
<feature type="transmembrane region" description="Helical" evidence="6">
    <location>
        <begin position="159"/>
        <end position="177"/>
    </location>
</feature>
<evidence type="ECO:0000313" key="7">
    <source>
        <dbReference type="EMBL" id="OAQ38441.1"/>
    </source>
</evidence>
<feature type="transmembrane region" description="Helical" evidence="6">
    <location>
        <begin position="430"/>
        <end position="451"/>
    </location>
</feature>
<dbReference type="InterPro" id="IPR050833">
    <property type="entry name" value="Poly_Biosynth_Transport"/>
</dbReference>
<evidence type="ECO:0000256" key="6">
    <source>
        <dbReference type="SAM" id="Phobius"/>
    </source>
</evidence>
<evidence type="ECO:0000256" key="3">
    <source>
        <dbReference type="ARBA" id="ARBA00022692"/>
    </source>
</evidence>
<keyword evidence="8" id="KW-1185">Reference proteome</keyword>
<feature type="transmembrane region" description="Helical" evidence="6">
    <location>
        <begin position="183"/>
        <end position="202"/>
    </location>
</feature>
<accession>A0A179DBL6</accession>
<name>A0A179DBL6_9SPHI</name>
<keyword evidence="2" id="KW-1003">Cell membrane</keyword>
<feature type="transmembrane region" description="Helical" evidence="6">
    <location>
        <begin position="306"/>
        <end position="326"/>
    </location>
</feature>
<feature type="transmembrane region" description="Helical" evidence="6">
    <location>
        <begin position="81"/>
        <end position="103"/>
    </location>
</feature>
<protein>
    <submittedName>
        <fullName evidence="7">Uncharacterized protein</fullName>
    </submittedName>
</protein>
<dbReference type="AlphaFoldDB" id="A0A179DBL6"/>
<evidence type="ECO:0000256" key="4">
    <source>
        <dbReference type="ARBA" id="ARBA00022989"/>
    </source>
</evidence>
<feature type="transmembrane region" description="Helical" evidence="6">
    <location>
        <begin position="12"/>
        <end position="33"/>
    </location>
</feature>
<dbReference type="PANTHER" id="PTHR30250">
    <property type="entry name" value="PST FAMILY PREDICTED COLANIC ACID TRANSPORTER"/>
    <property type="match status" value="1"/>
</dbReference>
<comment type="caution">
    <text evidence="7">The sequence shown here is derived from an EMBL/GenBank/DDBJ whole genome shotgun (WGS) entry which is preliminary data.</text>
</comment>
<dbReference type="OrthoDB" id="88014at2"/>
<organism evidence="7 8">
    <name type="scientific">Pedobacter psychrophilus</name>
    <dbReference type="NCBI Taxonomy" id="1826909"/>
    <lineage>
        <taxon>Bacteria</taxon>
        <taxon>Pseudomonadati</taxon>
        <taxon>Bacteroidota</taxon>
        <taxon>Sphingobacteriia</taxon>
        <taxon>Sphingobacteriales</taxon>
        <taxon>Sphingobacteriaceae</taxon>
        <taxon>Pedobacter</taxon>
    </lineage>
</organism>
<dbReference type="PANTHER" id="PTHR30250:SF11">
    <property type="entry name" value="O-ANTIGEN TRANSPORTER-RELATED"/>
    <property type="match status" value="1"/>
</dbReference>
<comment type="subcellular location">
    <subcellularLocation>
        <location evidence="1">Cell membrane</location>
        <topology evidence="1">Multi-pass membrane protein</topology>
    </subcellularLocation>
</comment>
<sequence>MNLLKKQGFFNSITLYIGTALGFFNLIILFQRILTAEQIGFFVLITSVSLLYTQLAAIGFSSAITRYFPFFKTDDRKHNGFPLYVFKITLIGFLAVTVCYIFGKEFIQNYNNKDKGASLFYSYYYYIIPIALFTLWYNLAETFARTTFHNILPSFLREVLLKVMTALAVVLVYFNWINYDQFVYWYVLSNGLILLLLLFYLKKLDLIRFNKVTEKVREQSPEMIKYGLYAMLAGGSFAMIQNIDTLLLKVFSSEAMVGYYGTFFGMALVINLPAKALNTTSYQIIADAWKTEDLVKINKIYHKTSLVQFLLGCLLLIGLIANWQNILVMLKKPEYVNYYDVFIVLGLGFLFDITGGLNGAIISFSKNYKLTMYILVTAAFICVGLNVLLIPKFGMLGAAISYSATMLLLNFSYWAFLAYRYKLQPFNIQFLKLLVISIVVLIIGLLLPYLNNFFIDVPVRSLLMLFIYSILIYYFKISHDINEFINQIINKIKF</sequence>
<feature type="transmembrane region" description="Helical" evidence="6">
    <location>
        <begin position="123"/>
        <end position="139"/>
    </location>
</feature>
<dbReference type="STRING" id="1826909.A5893_13510"/>
<dbReference type="EMBL" id="LWHJ01000030">
    <property type="protein sequence ID" value="OAQ38441.1"/>
    <property type="molecule type" value="Genomic_DNA"/>
</dbReference>
<keyword evidence="5 6" id="KW-0472">Membrane</keyword>